<feature type="compositionally biased region" description="Basic and acidic residues" evidence="5">
    <location>
        <begin position="174"/>
        <end position="204"/>
    </location>
</feature>
<dbReference type="Gene3D" id="1.25.40.20">
    <property type="entry name" value="Ankyrin repeat-containing domain"/>
    <property type="match status" value="6"/>
</dbReference>
<feature type="region of interest" description="Disordered" evidence="5">
    <location>
        <begin position="1"/>
        <end position="36"/>
    </location>
</feature>
<protein>
    <recommendedName>
        <fullName evidence="10">Ankyrin repeat domain-containing protein 50</fullName>
    </recommendedName>
</protein>
<dbReference type="EMBL" id="JAHIBW010000030">
    <property type="protein sequence ID" value="KAG7295535.1"/>
    <property type="molecule type" value="Genomic_DNA"/>
</dbReference>
<dbReference type="PROSITE" id="PS50297">
    <property type="entry name" value="ANK_REP_REGION"/>
    <property type="match status" value="7"/>
</dbReference>
<comment type="caution">
    <text evidence="8">The sequence shown here is derived from an EMBL/GenBank/DDBJ whole genome shotgun (WGS) entry which is preliminary data.</text>
</comment>
<dbReference type="Pfam" id="PF00023">
    <property type="entry name" value="Ank"/>
    <property type="match status" value="1"/>
</dbReference>
<feature type="repeat" description="ANK" evidence="4">
    <location>
        <begin position="946"/>
        <end position="978"/>
    </location>
</feature>
<name>A0ABQ7PRM4_PLUXY</name>
<feature type="repeat" description="ANK" evidence="4">
    <location>
        <begin position="1087"/>
        <end position="1119"/>
    </location>
</feature>
<dbReference type="SMART" id="SM00248">
    <property type="entry name" value="ANK"/>
    <property type="match status" value="14"/>
</dbReference>
<feature type="compositionally biased region" description="Basic and acidic residues" evidence="5">
    <location>
        <begin position="27"/>
        <end position="36"/>
    </location>
</feature>
<evidence type="ECO:0000313" key="8">
    <source>
        <dbReference type="EMBL" id="KAG7295535.1"/>
    </source>
</evidence>
<feature type="region of interest" description="Disordered" evidence="5">
    <location>
        <begin position="712"/>
        <end position="741"/>
    </location>
</feature>
<evidence type="ECO:0008006" key="10">
    <source>
        <dbReference type="Google" id="ProtNLM"/>
    </source>
</evidence>
<keyword evidence="1" id="KW-0597">Phosphoprotein</keyword>
<accession>A0ABQ7PRM4</accession>
<feature type="repeat" description="ANK" evidence="4">
    <location>
        <begin position="1154"/>
        <end position="1186"/>
    </location>
</feature>
<sequence>MGDDGEDSSKPLLADSEDQRTDDEEPAERRSRTIDRLTEREAYLDAMIELPEILPRNSKAPTNPFLTDDQKEDFKIYENHENLFLRNLSQRQSKEIRNSRLLRQSSEPLNEKKPSGIQKSLSTDQKNDSASENEKSKSEKSESSPPRSRIPVASFRYPNKSDLRSSSVENSPSKSKEPKPDDAKIEDKDEAKELPEYTNILKEEPNDIQTEMEKLLEKKRAARDDVPPPIPSLPVSPRTLIANAYYDKLLSEPEIQQALLPQNLEKNPDECFKKALLFPLLEIDPPKQCLFLLVDAIDEGTAGNQKEEKLESTAPSNSILCLLSRHQHLFPQWLLPVCTSRRKPSTDTLTGFRKITLDELQRAHVSADVQRYVLARLDTEPRLRARVSSDSTAAAAAAAALDHLRIKSDGCLLYLEKVLDGVADGFIGLREIKEIPGTLNGLYLWLAQRLFHGRRFTKVRPLLDVLLASRCGVTQEMLYKCLLTKEYSVTREDFHRRLHALRRILVMESTTGHLQIFHHSFAKWLLDVKHCTRRYLCDQREGDATLAMYYTLDAKRRYLCDQREGDATLAMYYTLDAKRLSALEIHNYVYHMTNLEAYLTAPKMSKAMSQILSKEGGSSYQLPPELDWHTVHLLWVLDSGCDVDCALKRDCFDLQPAEVKSEEKDLDPESEGKESISVGPTSSLESIMPSLVGTERFPREAKVLRALREMCNKKPGLESPPEPEPLPSEELSKEDPTQQMSIEPEPVDPAALMQLLATGDDHGFVELLKTCPALLPTLPDGGSGLLSAAARGGLPRAASALLAAGVSPVADSEGCSPLRAAAWAGHTEVVEVLLEYNAEVDCVDADNRTALRAAAWSGHEAVVTRLLAANASPDLPDGEGRTALIAAAYMGHADIVKALLDAGAKTDHADEDGRTALAVASLCASGAACAAILIERGADVNKPDRDKATPLLVAAFEGHTEICELLLEAEADIEASDACGRTALWAAASAGHAAAVRVLLFWGACVDNMDAEGRTVLSTAAAQVVSQATISICSAYSRYVLLFWGACVDNMDAEGRTVLSTATAQGNVEVVRQLLDRGLDEHHRDNSGWTPLHYAAFEGHVEVCEALLEAGAKVDAADNDGKGALMLAAQEGHSRLLETLADDWAAPVDQRAHDGKTALRLAALEGHFDTVRALYERGADVDAVDADKRSTLYVLAIDNRLAMARYLICECGASVDIRDAEGRTPLHVSAWQGHTDMVNLLIKVGGADVDGRDRCLRTALHAAAWRGRAAALRALLQHQAAPAAVCTQGATPLGTAPRPARPAALLQRQAAPAAVCTQGATPLGTAPPVLPPCCSARHQGGGNPREYRDKHVLRYVLHAVAWRV</sequence>
<feature type="region of interest" description="Disordered" evidence="5">
    <location>
        <begin position="658"/>
        <end position="687"/>
    </location>
</feature>
<evidence type="ECO:0000256" key="1">
    <source>
        <dbReference type="ARBA" id="ARBA00022553"/>
    </source>
</evidence>
<dbReference type="SUPFAM" id="SSF48403">
    <property type="entry name" value="Ankyrin repeat"/>
    <property type="match status" value="2"/>
</dbReference>
<keyword evidence="3 4" id="KW-0040">ANK repeat</keyword>
<feature type="repeat" description="ANK" evidence="4">
    <location>
        <begin position="912"/>
        <end position="945"/>
    </location>
</feature>
<dbReference type="PROSITE" id="PS50088">
    <property type="entry name" value="ANK_REPEAT"/>
    <property type="match status" value="10"/>
</dbReference>
<keyword evidence="2" id="KW-0677">Repeat</keyword>
<evidence type="ECO:0000313" key="9">
    <source>
        <dbReference type="Proteomes" id="UP000823941"/>
    </source>
</evidence>
<evidence type="ECO:0000256" key="5">
    <source>
        <dbReference type="SAM" id="MobiDB-lite"/>
    </source>
</evidence>
<dbReference type="Pfam" id="PF25521">
    <property type="entry name" value="WHD_TANC1"/>
    <property type="match status" value="1"/>
</dbReference>
<evidence type="ECO:0000256" key="3">
    <source>
        <dbReference type="ARBA" id="ARBA00023043"/>
    </source>
</evidence>
<reference evidence="8 9" key="1">
    <citation type="submission" date="2021-06" db="EMBL/GenBank/DDBJ databases">
        <title>A haploid diamondback moth (Plutella xylostella L.) genome assembly resolves 31 chromosomes and identifies a diamide resistance mutation.</title>
        <authorList>
            <person name="Ward C.M."/>
            <person name="Perry K.D."/>
            <person name="Baker G."/>
            <person name="Powis K."/>
            <person name="Heckel D.G."/>
            <person name="Baxter S.W."/>
        </authorList>
    </citation>
    <scope>NUCLEOTIDE SEQUENCE [LARGE SCALE GENOMIC DNA]</scope>
    <source>
        <strain evidence="8 9">LV</strain>
        <tissue evidence="8">Single pupa</tissue>
    </source>
</reference>
<feature type="compositionally biased region" description="Basic and acidic residues" evidence="5">
    <location>
        <begin position="125"/>
        <end position="142"/>
    </location>
</feature>
<evidence type="ECO:0000256" key="4">
    <source>
        <dbReference type="PROSITE-ProRule" id="PRU00023"/>
    </source>
</evidence>
<dbReference type="Pfam" id="PF25520">
    <property type="entry name" value="AAA_lid_TANC1"/>
    <property type="match status" value="1"/>
</dbReference>
<feature type="repeat" description="ANK" evidence="4">
    <location>
        <begin position="1221"/>
        <end position="1245"/>
    </location>
</feature>
<dbReference type="InterPro" id="IPR058056">
    <property type="entry name" value="WH_TANC1/2"/>
</dbReference>
<feature type="repeat" description="ANK" evidence="4">
    <location>
        <begin position="979"/>
        <end position="1011"/>
    </location>
</feature>
<dbReference type="Proteomes" id="UP000823941">
    <property type="component" value="Chromosome 30"/>
</dbReference>
<keyword evidence="9" id="KW-1185">Reference proteome</keyword>
<feature type="domain" description="TANC1/2-like AAA+ ATPase lid" evidence="6">
    <location>
        <begin position="359"/>
        <end position="447"/>
    </location>
</feature>
<feature type="domain" description="TANC1/2-like winged helix" evidence="7">
    <location>
        <begin position="449"/>
        <end position="555"/>
    </location>
</feature>
<feature type="repeat" description="ANK" evidence="4">
    <location>
        <begin position="813"/>
        <end position="845"/>
    </location>
</feature>
<feature type="repeat" description="ANK" evidence="4">
    <location>
        <begin position="846"/>
        <end position="878"/>
    </location>
</feature>
<dbReference type="InterPro" id="IPR002110">
    <property type="entry name" value="Ankyrin_rpt"/>
</dbReference>
<dbReference type="PANTHER" id="PTHR24198:SF165">
    <property type="entry name" value="ANKYRIN REPEAT-CONTAINING PROTEIN-RELATED"/>
    <property type="match status" value="1"/>
</dbReference>
<evidence type="ECO:0000256" key="2">
    <source>
        <dbReference type="ARBA" id="ARBA00022737"/>
    </source>
</evidence>
<gene>
    <name evidence="8" type="ORF">JYU34_021756</name>
</gene>
<dbReference type="InterPro" id="IPR036770">
    <property type="entry name" value="Ankyrin_rpt-contain_sf"/>
</dbReference>
<dbReference type="PANTHER" id="PTHR24198">
    <property type="entry name" value="ANKYRIN REPEAT AND PROTEIN KINASE DOMAIN-CONTAINING PROTEIN"/>
    <property type="match status" value="1"/>
</dbReference>
<dbReference type="PRINTS" id="PR01415">
    <property type="entry name" value="ANKYRIN"/>
</dbReference>
<dbReference type="Pfam" id="PF12796">
    <property type="entry name" value="Ank_2"/>
    <property type="match status" value="5"/>
</dbReference>
<evidence type="ECO:0000259" key="7">
    <source>
        <dbReference type="Pfam" id="PF25521"/>
    </source>
</evidence>
<feature type="repeat" description="ANK" evidence="4">
    <location>
        <begin position="1054"/>
        <end position="1086"/>
    </location>
</feature>
<proteinExistence type="predicted"/>
<dbReference type="InterPro" id="IPR058018">
    <property type="entry name" value="AAA_lid_TANC1/2"/>
</dbReference>
<organism evidence="8 9">
    <name type="scientific">Plutella xylostella</name>
    <name type="common">Diamondback moth</name>
    <name type="synonym">Plutella maculipennis</name>
    <dbReference type="NCBI Taxonomy" id="51655"/>
    <lineage>
        <taxon>Eukaryota</taxon>
        <taxon>Metazoa</taxon>
        <taxon>Ecdysozoa</taxon>
        <taxon>Arthropoda</taxon>
        <taxon>Hexapoda</taxon>
        <taxon>Insecta</taxon>
        <taxon>Pterygota</taxon>
        <taxon>Neoptera</taxon>
        <taxon>Endopterygota</taxon>
        <taxon>Lepidoptera</taxon>
        <taxon>Glossata</taxon>
        <taxon>Ditrysia</taxon>
        <taxon>Yponomeutoidea</taxon>
        <taxon>Plutellidae</taxon>
        <taxon>Plutella</taxon>
    </lineage>
</organism>
<feature type="region of interest" description="Disordered" evidence="5">
    <location>
        <begin position="84"/>
        <end position="204"/>
    </location>
</feature>
<evidence type="ECO:0000259" key="6">
    <source>
        <dbReference type="Pfam" id="PF25520"/>
    </source>
</evidence>
<feature type="repeat" description="ANK" evidence="4">
    <location>
        <begin position="879"/>
        <end position="911"/>
    </location>
</feature>